<keyword evidence="4" id="KW-0406">Ion transport</keyword>
<evidence type="ECO:0000256" key="1">
    <source>
        <dbReference type="ARBA" id="ARBA00004370"/>
    </source>
</evidence>
<evidence type="ECO:0008006" key="9">
    <source>
        <dbReference type="Google" id="ProtNLM"/>
    </source>
</evidence>
<dbReference type="Pfam" id="PF00213">
    <property type="entry name" value="OSCP"/>
    <property type="match status" value="1"/>
</dbReference>
<keyword evidence="5" id="KW-0472">Membrane</keyword>
<evidence type="ECO:0000313" key="8">
    <source>
        <dbReference type="Proteomes" id="UP001418222"/>
    </source>
</evidence>
<dbReference type="Proteomes" id="UP001418222">
    <property type="component" value="Unassembled WGS sequence"/>
</dbReference>
<organism evidence="7 8">
    <name type="scientific">Platanthera zijinensis</name>
    <dbReference type="NCBI Taxonomy" id="2320716"/>
    <lineage>
        <taxon>Eukaryota</taxon>
        <taxon>Viridiplantae</taxon>
        <taxon>Streptophyta</taxon>
        <taxon>Embryophyta</taxon>
        <taxon>Tracheophyta</taxon>
        <taxon>Spermatophyta</taxon>
        <taxon>Magnoliopsida</taxon>
        <taxon>Liliopsida</taxon>
        <taxon>Asparagales</taxon>
        <taxon>Orchidaceae</taxon>
        <taxon>Orchidoideae</taxon>
        <taxon>Orchideae</taxon>
        <taxon>Orchidinae</taxon>
        <taxon>Platanthera</taxon>
    </lineage>
</organism>
<reference evidence="7 8" key="1">
    <citation type="journal article" date="2022" name="Nat. Plants">
        <title>Genomes of leafy and leafless Platanthera orchids illuminate the evolution of mycoheterotrophy.</title>
        <authorList>
            <person name="Li M.H."/>
            <person name="Liu K.W."/>
            <person name="Li Z."/>
            <person name="Lu H.C."/>
            <person name="Ye Q.L."/>
            <person name="Zhang D."/>
            <person name="Wang J.Y."/>
            <person name="Li Y.F."/>
            <person name="Zhong Z.M."/>
            <person name="Liu X."/>
            <person name="Yu X."/>
            <person name="Liu D.K."/>
            <person name="Tu X.D."/>
            <person name="Liu B."/>
            <person name="Hao Y."/>
            <person name="Liao X.Y."/>
            <person name="Jiang Y.T."/>
            <person name="Sun W.H."/>
            <person name="Chen J."/>
            <person name="Chen Y.Q."/>
            <person name="Ai Y."/>
            <person name="Zhai J.W."/>
            <person name="Wu S.S."/>
            <person name="Zhou Z."/>
            <person name="Hsiao Y.Y."/>
            <person name="Wu W.L."/>
            <person name="Chen Y.Y."/>
            <person name="Lin Y.F."/>
            <person name="Hsu J.L."/>
            <person name="Li C.Y."/>
            <person name="Wang Z.W."/>
            <person name="Zhao X."/>
            <person name="Zhong W.Y."/>
            <person name="Ma X.K."/>
            <person name="Ma L."/>
            <person name="Huang J."/>
            <person name="Chen G.Z."/>
            <person name="Huang M.Z."/>
            <person name="Huang L."/>
            <person name="Peng D.H."/>
            <person name="Luo Y.B."/>
            <person name="Zou S.Q."/>
            <person name="Chen S.P."/>
            <person name="Lan S."/>
            <person name="Tsai W.C."/>
            <person name="Van de Peer Y."/>
            <person name="Liu Z.J."/>
        </authorList>
    </citation>
    <scope>NUCLEOTIDE SEQUENCE [LARGE SCALE GENOMIC DNA]</scope>
    <source>
        <strain evidence="7">Lor287</strain>
    </source>
</reference>
<keyword evidence="6" id="KW-0066">ATP synthesis</keyword>
<dbReference type="EMBL" id="JBBWWQ010000005">
    <property type="protein sequence ID" value="KAK8946384.1"/>
    <property type="molecule type" value="Genomic_DNA"/>
</dbReference>
<keyword evidence="3" id="KW-0375">Hydrogen ion transport</keyword>
<proteinExistence type="predicted"/>
<keyword evidence="2" id="KW-0813">Transport</keyword>
<evidence type="ECO:0000256" key="6">
    <source>
        <dbReference type="ARBA" id="ARBA00023310"/>
    </source>
</evidence>
<evidence type="ECO:0000256" key="2">
    <source>
        <dbReference type="ARBA" id="ARBA00022448"/>
    </source>
</evidence>
<name>A0AAP0G987_9ASPA</name>
<accession>A0AAP0G987</accession>
<evidence type="ECO:0000313" key="7">
    <source>
        <dbReference type="EMBL" id="KAK8946384.1"/>
    </source>
</evidence>
<evidence type="ECO:0000256" key="4">
    <source>
        <dbReference type="ARBA" id="ARBA00023065"/>
    </source>
</evidence>
<comment type="caution">
    <text evidence="7">The sequence shown here is derived from an EMBL/GenBank/DDBJ whole genome shotgun (WGS) entry which is preliminary data.</text>
</comment>
<sequence length="189" mass="20423">MSIINHCTATCRQPRLPSKKTEAQDSIPRHPTALIPFPGTQFQKPPPQTPNRGISDIAASLKDAGFTTKKRFSGGGKGDYTHPVLQSLFMGPLVELPEESVMADQGAAKVVLAVSVSSAVELDERQVDLIARKMKRMTGFCNLRMENTVDSSLIAGFVISFGDDESHVIDLSVKGQLAALATRVESSDR</sequence>
<keyword evidence="8" id="KW-1185">Reference proteome</keyword>
<comment type="subcellular location">
    <subcellularLocation>
        <location evidence="1">Membrane</location>
    </subcellularLocation>
</comment>
<gene>
    <name evidence="7" type="ORF">KSP39_PZI006752</name>
</gene>
<dbReference type="AlphaFoldDB" id="A0AAP0G987"/>
<dbReference type="GO" id="GO:0016020">
    <property type="term" value="C:membrane"/>
    <property type="evidence" value="ECO:0007669"/>
    <property type="project" value="UniProtKB-SubCell"/>
</dbReference>
<dbReference type="PANTHER" id="PTHR11910">
    <property type="entry name" value="ATP SYNTHASE DELTA CHAIN"/>
    <property type="match status" value="1"/>
</dbReference>
<evidence type="ECO:0000256" key="3">
    <source>
        <dbReference type="ARBA" id="ARBA00022781"/>
    </source>
</evidence>
<protein>
    <recommendedName>
        <fullName evidence="9">ATP synthase delta chain, chloroplastic</fullName>
    </recommendedName>
</protein>
<dbReference type="InterPro" id="IPR000711">
    <property type="entry name" value="ATPase_OSCP/dsu"/>
</dbReference>
<dbReference type="GO" id="GO:0046933">
    <property type="term" value="F:proton-transporting ATP synthase activity, rotational mechanism"/>
    <property type="evidence" value="ECO:0007669"/>
    <property type="project" value="InterPro"/>
</dbReference>
<evidence type="ECO:0000256" key="5">
    <source>
        <dbReference type="ARBA" id="ARBA00023136"/>
    </source>
</evidence>